<keyword evidence="6" id="KW-0378">Hydrolase</keyword>
<dbReference type="Proteomes" id="UP000053660">
    <property type="component" value="Unassembled WGS sequence"/>
</dbReference>
<dbReference type="InterPro" id="IPR041588">
    <property type="entry name" value="Integrase_H2C2"/>
</dbReference>
<dbReference type="GO" id="GO:0003964">
    <property type="term" value="F:RNA-directed DNA polymerase activity"/>
    <property type="evidence" value="ECO:0007669"/>
    <property type="project" value="UniProtKB-KW"/>
</dbReference>
<dbReference type="InterPro" id="IPR036397">
    <property type="entry name" value="RNaseH_sf"/>
</dbReference>
<dbReference type="GO" id="GO:0003676">
    <property type="term" value="F:nucleic acid binding"/>
    <property type="evidence" value="ECO:0007669"/>
    <property type="project" value="InterPro"/>
</dbReference>
<dbReference type="GO" id="GO:0004519">
    <property type="term" value="F:endonuclease activity"/>
    <property type="evidence" value="ECO:0007669"/>
    <property type="project" value="UniProtKB-KW"/>
</dbReference>
<evidence type="ECO:0000256" key="3">
    <source>
        <dbReference type="ARBA" id="ARBA00022695"/>
    </source>
</evidence>
<keyword evidence="10" id="KW-1185">Reference proteome</keyword>
<dbReference type="SUPFAM" id="SSF53098">
    <property type="entry name" value="Ribonuclease H-like"/>
    <property type="match status" value="1"/>
</dbReference>
<keyword evidence="5" id="KW-0255">Endonuclease</keyword>
<gene>
    <name evidence="9" type="ORF">OESDEN_05783</name>
</gene>
<dbReference type="EMBL" id="KN550388">
    <property type="protein sequence ID" value="KHJ94286.1"/>
    <property type="molecule type" value="Genomic_DNA"/>
</dbReference>
<dbReference type="InterPro" id="IPR012337">
    <property type="entry name" value="RNaseH-like_sf"/>
</dbReference>
<dbReference type="InterPro" id="IPR043502">
    <property type="entry name" value="DNA/RNA_pol_sf"/>
</dbReference>
<proteinExistence type="predicted"/>
<evidence type="ECO:0000256" key="7">
    <source>
        <dbReference type="ARBA" id="ARBA00022918"/>
    </source>
</evidence>
<keyword evidence="2" id="KW-0808">Transferase</keyword>
<feature type="domain" description="Integrase catalytic" evidence="8">
    <location>
        <begin position="170"/>
        <end position="274"/>
    </location>
</feature>
<dbReference type="Gene3D" id="1.10.340.70">
    <property type="match status" value="1"/>
</dbReference>
<keyword evidence="4" id="KW-0540">Nuclease</keyword>
<dbReference type="InterPro" id="IPR001584">
    <property type="entry name" value="Integrase_cat-core"/>
</dbReference>
<evidence type="ECO:0000256" key="5">
    <source>
        <dbReference type="ARBA" id="ARBA00022759"/>
    </source>
</evidence>
<dbReference type="EC" id="2.7.7.49" evidence="1"/>
<dbReference type="GO" id="GO:0015074">
    <property type="term" value="P:DNA integration"/>
    <property type="evidence" value="ECO:0007669"/>
    <property type="project" value="InterPro"/>
</dbReference>
<evidence type="ECO:0000256" key="4">
    <source>
        <dbReference type="ARBA" id="ARBA00022722"/>
    </source>
</evidence>
<accession>A0A0B1TDU9</accession>
<dbReference type="OrthoDB" id="5920491at2759"/>
<evidence type="ECO:0000256" key="1">
    <source>
        <dbReference type="ARBA" id="ARBA00012493"/>
    </source>
</evidence>
<evidence type="ECO:0000313" key="9">
    <source>
        <dbReference type="EMBL" id="KHJ94286.1"/>
    </source>
</evidence>
<dbReference type="Gene3D" id="3.30.420.10">
    <property type="entry name" value="Ribonuclease H-like superfamily/Ribonuclease H"/>
    <property type="match status" value="1"/>
</dbReference>
<dbReference type="AlphaFoldDB" id="A0A0B1TDU9"/>
<dbReference type="PANTHER" id="PTHR37984:SF5">
    <property type="entry name" value="PROTEIN NYNRIN-LIKE"/>
    <property type="match status" value="1"/>
</dbReference>
<name>A0A0B1TDU9_OESDE</name>
<dbReference type="Pfam" id="PF00665">
    <property type="entry name" value="rve"/>
    <property type="match status" value="1"/>
</dbReference>
<dbReference type="FunFam" id="3.10.20.370:FF:000001">
    <property type="entry name" value="Retrovirus-related Pol polyprotein from transposon 17.6-like protein"/>
    <property type="match status" value="1"/>
</dbReference>
<sequence>MGQYYIIHTDASTIGVGACLLQVNSDTCNEHPIPYCSRPLTKHEKNYAVIELEALAIVFAFKQFYLYVANASITDDVTDHAPLKSLTHRSDLVGRLAKYQIIIQAYDIKIEYRAGPHFGVKKTFKALSPKYYFPHLHQSVIQIIRTCPVCQKIETPSGHIICEELGSLPIPQRPFERLHTDIVGPLPQCIYGNRFISITVCAFIKFVICTAILNQTTETVVKALINDVIAKHGIPNEIVSDRGSNYTSEVFSQISKILGISNMLTTSYYHKAKG</sequence>
<evidence type="ECO:0000256" key="2">
    <source>
        <dbReference type="ARBA" id="ARBA00022679"/>
    </source>
</evidence>
<dbReference type="CDD" id="cd09274">
    <property type="entry name" value="RNase_HI_RT_Ty3"/>
    <property type="match status" value="1"/>
</dbReference>
<organism evidence="9 10">
    <name type="scientific">Oesophagostomum dentatum</name>
    <name type="common">Nodular worm</name>
    <dbReference type="NCBI Taxonomy" id="61180"/>
    <lineage>
        <taxon>Eukaryota</taxon>
        <taxon>Metazoa</taxon>
        <taxon>Ecdysozoa</taxon>
        <taxon>Nematoda</taxon>
        <taxon>Chromadorea</taxon>
        <taxon>Rhabditida</taxon>
        <taxon>Rhabditina</taxon>
        <taxon>Rhabditomorpha</taxon>
        <taxon>Strongyloidea</taxon>
        <taxon>Strongylidae</taxon>
        <taxon>Oesophagostomum</taxon>
    </lineage>
</organism>
<dbReference type="Pfam" id="PF17917">
    <property type="entry name" value="RT_RNaseH"/>
    <property type="match status" value="1"/>
</dbReference>
<evidence type="ECO:0000259" key="8">
    <source>
        <dbReference type="PROSITE" id="PS50994"/>
    </source>
</evidence>
<dbReference type="SUPFAM" id="SSF56672">
    <property type="entry name" value="DNA/RNA polymerases"/>
    <property type="match status" value="1"/>
</dbReference>
<dbReference type="GO" id="GO:0016787">
    <property type="term" value="F:hydrolase activity"/>
    <property type="evidence" value="ECO:0007669"/>
    <property type="project" value="UniProtKB-KW"/>
</dbReference>
<dbReference type="Pfam" id="PF17921">
    <property type="entry name" value="Integrase_H2C2"/>
    <property type="match status" value="1"/>
</dbReference>
<reference evidence="9 10" key="1">
    <citation type="submission" date="2014-03" db="EMBL/GenBank/DDBJ databases">
        <title>Draft genome of the hookworm Oesophagostomum dentatum.</title>
        <authorList>
            <person name="Mitreva M."/>
        </authorList>
    </citation>
    <scope>NUCLEOTIDE SEQUENCE [LARGE SCALE GENOMIC DNA]</scope>
    <source>
        <strain evidence="9 10">OD-Hann</strain>
    </source>
</reference>
<dbReference type="InterPro" id="IPR041373">
    <property type="entry name" value="RT_RNaseH"/>
</dbReference>
<dbReference type="PANTHER" id="PTHR37984">
    <property type="entry name" value="PROTEIN CBG26694"/>
    <property type="match status" value="1"/>
</dbReference>
<keyword evidence="7" id="KW-0695">RNA-directed DNA polymerase</keyword>
<evidence type="ECO:0000313" key="10">
    <source>
        <dbReference type="Proteomes" id="UP000053660"/>
    </source>
</evidence>
<dbReference type="PROSITE" id="PS50994">
    <property type="entry name" value="INTEGRASE"/>
    <property type="match status" value="1"/>
</dbReference>
<dbReference type="InterPro" id="IPR050951">
    <property type="entry name" value="Retrovirus_Pol_polyprotein"/>
</dbReference>
<protein>
    <recommendedName>
        <fullName evidence="1">RNA-directed DNA polymerase</fullName>
        <ecNumber evidence="1">2.7.7.49</ecNumber>
    </recommendedName>
</protein>
<keyword evidence="3" id="KW-0548">Nucleotidyltransferase</keyword>
<dbReference type="GO" id="GO:0042575">
    <property type="term" value="C:DNA polymerase complex"/>
    <property type="evidence" value="ECO:0007669"/>
    <property type="project" value="UniProtKB-ARBA"/>
</dbReference>
<evidence type="ECO:0000256" key="6">
    <source>
        <dbReference type="ARBA" id="ARBA00022801"/>
    </source>
</evidence>